<sequence length="71" mass="8263">MGERREYLSTRGKEEIDVQILHTCSYSTYMRLPFAIFIHPSTLHTCSYIIYTSSPTHQTGFQYVVAQMAKK</sequence>
<protein>
    <submittedName>
        <fullName evidence="1">Uncharacterized protein</fullName>
    </submittedName>
</protein>
<organism evidence="1">
    <name type="scientific">Octopus bimaculoides</name>
    <name type="common">California two-spotted octopus</name>
    <dbReference type="NCBI Taxonomy" id="37653"/>
    <lineage>
        <taxon>Eukaryota</taxon>
        <taxon>Metazoa</taxon>
        <taxon>Spiralia</taxon>
        <taxon>Lophotrochozoa</taxon>
        <taxon>Mollusca</taxon>
        <taxon>Cephalopoda</taxon>
        <taxon>Coleoidea</taxon>
        <taxon>Octopodiformes</taxon>
        <taxon>Octopoda</taxon>
        <taxon>Incirrata</taxon>
        <taxon>Octopodidae</taxon>
        <taxon>Octopus</taxon>
    </lineage>
</organism>
<dbReference type="EMBL" id="KQ429393">
    <property type="protein sequence ID" value="KOF65440.1"/>
    <property type="molecule type" value="Genomic_DNA"/>
</dbReference>
<gene>
    <name evidence="1" type="ORF">OCBIM_22015489mg</name>
</gene>
<dbReference type="AlphaFoldDB" id="A0A0L8FLZ4"/>
<name>A0A0L8FLZ4_OCTBM</name>
<accession>A0A0L8FLZ4</accession>
<evidence type="ECO:0000313" key="1">
    <source>
        <dbReference type="EMBL" id="KOF65440.1"/>
    </source>
</evidence>
<proteinExistence type="predicted"/>
<reference evidence="1" key="1">
    <citation type="submission" date="2015-07" db="EMBL/GenBank/DDBJ databases">
        <title>MeaNS - Measles Nucleotide Surveillance Program.</title>
        <authorList>
            <person name="Tran T."/>
            <person name="Druce J."/>
        </authorList>
    </citation>
    <scope>NUCLEOTIDE SEQUENCE</scope>
    <source>
        <strain evidence="1">UCB-OBI-ISO-001</strain>
        <tissue evidence="1">Gonad</tissue>
    </source>
</reference>